<proteinExistence type="predicted"/>
<organism evidence="1 2">
    <name type="scientific">Tetranychus urticae</name>
    <name type="common">Two-spotted spider mite</name>
    <dbReference type="NCBI Taxonomy" id="32264"/>
    <lineage>
        <taxon>Eukaryota</taxon>
        <taxon>Metazoa</taxon>
        <taxon>Ecdysozoa</taxon>
        <taxon>Arthropoda</taxon>
        <taxon>Chelicerata</taxon>
        <taxon>Arachnida</taxon>
        <taxon>Acari</taxon>
        <taxon>Acariformes</taxon>
        <taxon>Trombidiformes</taxon>
        <taxon>Prostigmata</taxon>
        <taxon>Eleutherengona</taxon>
        <taxon>Raphignathae</taxon>
        <taxon>Tetranychoidea</taxon>
        <taxon>Tetranychidae</taxon>
        <taxon>Tetranychus</taxon>
    </lineage>
</organism>
<evidence type="ECO:0000313" key="1">
    <source>
        <dbReference type="EnsemblMetazoa" id="tetur14g01140.1"/>
    </source>
</evidence>
<dbReference type="AlphaFoldDB" id="T1KL47"/>
<dbReference type="HOGENOM" id="CLU_1663038_0_0_1"/>
<keyword evidence="2" id="KW-1185">Reference proteome</keyword>
<dbReference type="EnsemblMetazoa" id="tetur14g01140.1">
    <property type="protein sequence ID" value="tetur14g01140.1"/>
    <property type="gene ID" value="tetur14g01140"/>
</dbReference>
<reference evidence="1" key="2">
    <citation type="submission" date="2015-06" db="UniProtKB">
        <authorList>
            <consortium name="EnsemblMetazoa"/>
        </authorList>
    </citation>
    <scope>IDENTIFICATION</scope>
</reference>
<reference evidence="2" key="1">
    <citation type="submission" date="2011-08" db="EMBL/GenBank/DDBJ databases">
        <authorList>
            <person name="Rombauts S."/>
        </authorList>
    </citation>
    <scope>NUCLEOTIDE SEQUENCE</scope>
    <source>
        <strain evidence="2">London</strain>
    </source>
</reference>
<accession>T1KL47</accession>
<dbReference type="Proteomes" id="UP000015104">
    <property type="component" value="Unassembled WGS sequence"/>
</dbReference>
<sequence>MRVYSDLSWEDWTSNRIIVSLTLLLSSRLGLFGLTETDADINSCTQLKIIREKCLSVIDKYGISAILRPPLYKCGSSLLGPVFDRIRFPLMKIPELVTVNRSDLALNKSEYELILSYLLDNPKPPIHFPITPRSPSGMVAERSKSSKMVMFTSYPQEFDLEIDYSPLKVSFTGPELR</sequence>
<dbReference type="EMBL" id="CAEY01000207">
    <property type="status" value="NOT_ANNOTATED_CDS"/>
    <property type="molecule type" value="Genomic_DNA"/>
</dbReference>
<evidence type="ECO:0000313" key="2">
    <source>
        <dbReference type="Proteomes" id="UP000015104"/>
    </source>
</evidence>
<name>T1KL47_TETUR</name>
<protein>
    <submittedName>
        <fullName evidence="1">Uncharacterized protein</fullName>
    </submittedName>
</protein>